<proteinExistence type="inferred from homology"/>
<evidence type="ECO:0000259" key="6">
    <source>
        <dbReference type="Pfam" id="PF00248"/>
    </source>
</evidence>
<feature type="active site" description="Proton donor" evidence="3">
    <location>
        <position position="48"/>
    </location>
</feature>
<dbReference type="FunFam" id="3.20.20.100:FF:000015">
    <property type="entry name" value="Oxidoreductase, aldo/keto reductase family"/>
    <property type="match status" value="1"/>
</dbReference>
<dbReference type="InterPro" id="IPR023210">
    <property type="entry name" value="NADP_OxRdtase_dom"/>
</dbReference>
<feature type="binding site" evidence="4">
    <location>
        <position position="106"/>
    </location>
    <ligand>
        <name>substrate</name>
    </ligand>
</feature>
<evidence type="ECO:0000313" key="8">
    <source>
        <dbReference type="Proteomes" id="UP000054007"/>
    </source>
</evidence>
<dbReference type="PIRSF" id="PIRSF000097">
    <property type="entry name" value="AKR"/>
    <property type="match status" value="1"/>
</dbReference>
<accession>A0A0D7BX88</accession>
<evidence type="ECO:0000256" key="3">
    <source>
        <dbReference type="PIRSR" id="PIRSR000097-1"/>
    </source>
</evidence>
<dbReference type="InterPro" id="IPR036812">
    <property type="entry name" value="NAD(P)_OxRdtase_dom_sf"/>
</dbReference>
<dbReference type="PRINTS" id="PR00069">
    <property type="entry name" value="ALDKETRDTASE"/>
</dbReference>
<reference evidence="7 8" key="1">
    <citation type="journal article" date="2015" name="Fungal Genet. Biol.">
        <title>Evolution of novel wood decay mechanisms in Agaricales revealed by the genome sequences of Fistulina hepatica and Cylindrobasidium torrendii.</title>
        <authorList>
            <person name="Floudas D."/>
            <person name="Held B.W."/>
            <person name="Riley R."/>
            <person name="Nagy L.G."/>
            <person name="Koehler G."/>
            <person name="Ransdell A.S."/>
            <person name="Younus H."/>
            <person name="Chow J."/>
            <person name="Chiniquy J."/>
            <person name="Lipzen A."/>
            <person name="Tritt A."/>
            <person name="Sun H."/>
            <person name="Haridas S."/>
            <person name="LaButti K."/>
            <person name="Ohm R.A."/>
            <person name="Kues U."/>
            <person name="Blanchette R.A."/>
            <person name="Grigoriev I.V."/>
            <person name="Minto R.E."/>
            <person name="Hibbett D.S."/>
        </authorList>
    </citation>
    <scope>NUCLEOTIDE SEQUENCE [LARGE SCALE GENOMIC DNA]</scope>
    <source>
        <strain evidence="7 8">FP15055 ss-10</strain>
    </source>
</reference>
<dbReference type="Pfam" id="PF00248">
    <property type="entry name" value="Aldo_ket_red"/>
    <property type="match status" value="1"/>
</dbReference>
<feature type="site" description="Lowers pKa of active site Tyr" evidence="5">
    <location>
        <position position="73"/>
    </location>
</feature>
<dbReference type="GO" id="GO:0016491">
    <property type="term" value="F:oxidoreductase activity"/>
    <property type="evidence" value="ECO:0007669"/>
    <property type="project" value="UniProtKB-KW"/>
</dbReference>
<sequence length="273" mass="30624">MLSATLKLPSGYVIPRVGFGVYQNSDAVPAVLEAFKAGYRHIDSAQAYHNEAQVGKAFRQSGLKREDVYITSKINSPDHGYVRTLKGVDASLEEFSFDYLDLYLIHSPLSGRDLRLATYKALVEAKAAGKLKSIGVSNYGIKHIEEIRDAGYELPSVNQIELHPFCQQRQIVKYCVANNIAVEAYCPIMRGQRFDHPILVKISKKHDKDIAQILIRWSLQRDYIPLPKSATPSRIQSNFQVFDWELDVADMDELNGLDLGKDGAVSWNPVDAP</sequence>
<dbReference type="STRING" id="1314674.A0A0D7BX88"/>
<dbReference type="InterPro" id="IPR020471">
    <property type="entry name" value="AKR"/>
</dbReference>
<dbReference type="PANTHER" id="PTHR43827">
    <property type="entry name" value="2,5-DIKETO-D-GLUCONIC ACID REDUCTASE"/>
    <property type="match status" value="1"/>
</dbReference>
<dbReference type="AlphaFoldDB" id="A0A0D7BX88"/>
<dbReference type="PROSITE" id="PS00798">
    <property type="entry name" value="ALDOKETO_REDUCTASE_1"/>
    <property type="match status" value="1"/>
</dbReference>
<dbReference type="CDD" id="cd19071">
    <property type="entry name" value="AKR_AKR1-5-like"/>
    <property type="match status" value="1"/>
</dbReference>
<organism evidence="7 8">
    <name type="scientific">Cylindrobasidium torrendii FP15055 ss-10</name>
    <dbReference type="NCBI Taxonomy" id="1314674"/>
    <lineage>
        <taxon>Eukaryota</taxon>
        <taxon>Fungi</taxon>
        <taxon>Dikarya</taxon>
        <taxon>Basidiomycota</taxon>
        <taxon>Agaricomycotina</taxon>
        <taxon>Agaricomycetes</taxon>
        <taxon>Agaricomycetidae</taxon>
        <taxon>Agaricales</taxon>
        <taxon>Marasmiineae</taxon>
        <taxon>Physalacriaceae</taxon>
        <taxon>Cylindrobasidium</taxon>
    </lineage>
</organism>
<dbReference type="Gene3D" id="3.20.20.100">
    <property type="entry name" value="NADP-dependent oxidoreductase domain"/>
    <property type="match status" value="1"/>
</dbReference>
<evidence type="ECO:0000256" key="1">
    <source>
        <dbReference type="ARBA" id="ARBA00007905"/>
    </source>
</evidence>
<dbReference type="SUPFAM" id="SSF51430">
    <property type="entry name" value="NAD(P)-linked oxidoreductase"/>
    <property type="match status" value="1"/>
</dbReference>
<name>A0A0D7BX88_9AGAR</name>
<dbReference type="InterPro" id="IPR018170">
    <property type="entry name" value="Aldo/ket_reductase_CS"/>
</dbReference>
<dbReference type="OrthoDB" id="416253at2759"/>
<dbReference type="EMBL" id="KN880431">
    <property type="protein sequence ID" value="KIY74251.1"/>
    <property type="molecule type" value="Genomic_DNA"/>
</dbReference>
<comment type="similarity">
    <text evidence="1">Belongs to the aldo/keto reductase family.</text>
</comment>
<protein>
    <submittedName>
        <fullName evidence="7">Aldo/keto reductase</fullName>
    </submittedName>
</protein>
<feature type="domain" description="NADP-dependent oxidoreductase" evidence="6">
    <location>
        <begin position="22"/>
        <end position="257"/>
    </location>
</feature>
<keyword evidence="2" id="KW-0560">Oxidoreductase</keyword>
<dbReference type="Proteomes" id="UP000054007">
    <property type="component" value="Unassembled WGS sequence"/>
</dbReference>
<evidence type="ECO:0000256" key="4">
    <source>
        <dbReference type="PIRSR" id="PIRSR000097-2"/>
    </source>
</evidence>
<evidence type="ECO:0000313" key="7">
    <source>
        <dbReference type="EMBL" id="KIY74251.1"/>
    </source>
</evidence>
<dbReference type="PANTHER" id="PTHR43827:SF13">
    <property type="entry name" value="ALDO_KETO REDUCTASE FAMILY PROTEIN"/>
    <property type="match status" value="1"/>
</dbReference>
<evidence type="ECO:0000256" key="5">
    <source>
        <dbReference type="PIRSR" id="PIRSR000097-3"/>
    </source>
</evidence>
<evidence type="ECO:0000256" key="2">
    <source>
        <dbReference type="ARBA" id="ARBA00023002"/>
    </source>
</evidence>
<dbReference type="PROSITE" id="PS00063">
    <property type="entry name" value="ALDOKETO_REDUCTASE_3"/>
    <property type="match status" value="1"/>
</dbReference>
<gene>
    <name evidence="7" type="ORF">CYLTODRAFT_448015</name>
</gene>
<keyword evidence="8" id="KW-1185">Reference proteome</keyword>